<dbReference type="Pfam" id="PF16264">
    <property type="entry name" value="SatD"/>
    <property type="match status" value="1"/>
</dbReference>
<reference evidence="3" key="1">
    <citation type="journal article" date="2019" name="Int. J. Syst. Evol. Microbiol.">
        <title>The Global Catalogue of Microorganisms (GCM) 10K type strain sequencing project: providing services to taxonomists for standard genome sequencing and annotation.</title>
        <authorList>
            <consortium name="The Broad Institute Genomics Platform"/>
            <consortium name="The Broad Institute Genome Sequencing Center for Infectious Disease"/>
            <person name="Wu L."/>
            <person name="Ma J."/>
        </authorList>
    </citation>
    <scope>NUCLEOTIDE SEQUENCE [LARGE SCALE GENOMIC DNA]</scope>
    <source>
        <strain evidence="3">NBRC 110608</strain>
    </source>
</reference>
<proteinExistence type="predicted"/>
<gene>
    <name evidence="2" type="ORF">GCM10025872_11350</name>
</gene>
<evidence type="ECO:0008006" key="4">
    <source>
        <dbReference type="Google" id="ProtNLM"/>
    </source>
</evidence>
<feature type="compositionally biased region" description="Low complexity" evidence="1">
    <location>
        <begin position="180"/>
        <end position="191"/>
    </location>
</feature>
<protein>
    <recommendedName>
        <fullName evidence="4">Guanylate cyclase domain-containing protein</fullName>
    </recommendedName>
</protein>
<keyword evidence="3" id="KW-1185">Reference proteome</keyword>
<evidence type="ECO:0000313" key="2">
    <source>
        <dbReference type="EMBL" id="BDZ57478.1"/>
    </source>
</evidence>
<accession>A0ABM8H9S8</accession>
<evidence type="ECO:0000256" key="1">
    <source>
        <dbReference type="SAM" id="MobiDB-lite"/>
    </source>
</evidence>
<evidence type="ECO:0000313" key="3">
    <source>
        <dbReference type="Proteomes" id="UP001321421"/>
    </source>
</evidence>
<name>A0ABM8H9S8_9MICO</name>
<sequence>MLHSMARSPSLSCAALIVDVVGSRTHRDRAGLHDRLVAAFEQTREEFPALRAPGVTAGDEFQATYARLGDAIGVAFAVRLALAPEVEVRAGLGYGEVTDLSDEAGASDGPAWWTARDAIVDVEERAARAATKHARFSYRTDDQTAPPPAAVDPALACLDQLLGPLDERSWRLLRGLVDDAPSSSWPPSSASAPPPRRNGCAATASRWPQRRSAGCARCRDARGYRRVSDLAPTLAPCLTSSCSPRSACSRPWAADR</sequence>
<dbReference type="EMBL" id="AP027735">
    <property type="protein sequence ID" value="BDZ57478.1"/>
    <property type="molecule type" value="Genomic_DNA"/>
</dbReference>
<dbReference type="InterPro" id="IPR032580">
    <property type="entry name" value="SatD"/>
</dbReference>
<feature type="region of interest" description="Disordered" evidence="1">
    <location>
        <begin position="180"/>
        <end position="205"/>
    </location>
</feature>
<organism evidence="2 3">
    <name type="scientific">Barrientosiimonas endolithica</name>
    <dbReference type="NCBI Taxonomy" id="1535208"/>
    <lineage>
        <taxon>Bacteria</taxon>
        <taxon>Bacillati</taxon>
        <taxon>Actinomycetota</taxon>
        <taxon>Actinomycetes</taxon>
        <taxon>Micrococcales</taxon>
        <taxon>Dermacoccaceae</taxon>
        <taxon>Barrientosiimonas</taxon>
    </lineage>
</organism>
<dbReference type="Proteomes" id="UP001321421">
    <property type="component" value="Chromosome"/>
</dbReference>